<gene>
    <name evidence="2 4 5" type="primary">aknad1</name>
</gene>
<sequence length="1155" mass="130155">MEENDTTGDEQEDLPYDGILECYLTSNIDQEDINYLGEDTGGYQYVIHLGKEKAHSLNSAECVKAELLPSKNIDASSFSQQTISVTFDASDLSLSSKVNSKSLEYQSTVIPDTLHNHFNGDSLFNECNFIDHEAIPECSLADSINGDVMSKISFLDSNKDNAQSKQMEDQEKYYFEREYIKPFNNKVAFISNEDLSIDASIQETNVEINCGLLRAEHISIKELQPTETDIINKGLQERRHSFHDIKYGQGQVNYKLQDLTKIHPKVKIPNGKDSSRSVPNLQRSRSSPSMIEPSAMVRELQDSMQPSSEPINIKDTVKASDQGSPHGSSIYELDIQYSETDHNLFPDNLSKQLKDSWRSKESDTTGDEQEDLPYDGILECYLMPNVNQFDISNSSEDAGGLQNVINLEEKGKCYSPNGAECVKEELLIPSENIDASNASELPLSSKGNSKSTVIPDVLLRHFKEDSLLNPCNFIDCETFPELSLIESIDETVISKLSFLDYNNDSAQSERSEDQKKYFLERDKEPLNIQNECTSNQEHVTDFYFQERDGVTNHGSSAESMEIKELQPTEIDKTYKEHRYQERRHSSYDIKYGQGQVHYKLPDFSKIPPKVKIPKGNGSSRSVPTLHRSRSSPSMIKSSAVVRELLDTMQPFSETVNITETIEASALLGQTSALLGQVSQAPQRLTSVPLSVTETSGQPLNHQNCSEGPTQEYMTDIPFQAVNLAHKEECVRAANFQLPTEGEKMADMLRKEAQQLQVKVEKLSNNIVKESLPLKEQCLIFQDLKSSVEALELDYLFKKEKHRQMQLQAYRAESQMVGEFDLEREVEGQIFRLEMLLENIQEQLNAKVPSTESSANSYDTAVSSISKQAHRNSETLMHAVDLSFTEQNMDQSSGKVTGRKSPAVTPAYNDIHSSCIYLNAQDSSCLTGVSAEHRSAKSNQETYVSKLRTYGEQRPTAQNRYLRAEAAIKRKMMSSGRRNGTRVTKEVDTAENSLPECDDIEDSCSLEDSFGSDWTSSHSQISENRSYVSWIKKDHIREESQKQKSRRPHTPEYYGKLNLGKVKLNKHRKSMPACRGNVQAPTLEFSRLAGLASSHQTAVSADQRNLEFIDCKMLNFALDKAIRTARNMQRVTERMVTSLAAGQATGISSWRSESHW</sequence>
<name>A0A6I8RS73_XENTR</name>
<proteinExistence type="predicted"/>
<evidence type="ECO:0000256" key="1">
    <source>
        <dbReference type="SAM" id="MobiDB-lite"/>
    </source>
</evidence>
<dbReference type="GeneTree" id="ENSGT00940000154254"/>
<keyword evidence="3" id="KW-1185">Reference proteome</keyword>
<reference evidence="2" key="1">
    <citation type="journal article" date="2010" name="Science">
        <title>The genome of the Western clawed frog Xenopus tropicalis.</title>
        <authorList>
            <person name="Hellsten U."/>
            <person name="Harland R.M."/>
            <person name="Gilchrist M.J."/>
            <person name="Hendrix D."/>
            <person name="Jurka J."/>
            <person name="Kapitonov V."/>
            <person name="Ovcharenko I."/>
            <person name="Putnam N.H."/>
            <person name="Shu S."/>
            <person name="Taher L."/>
            <person name="Blitz I.L."/>
            <person name="Blumberg B."/>
            <person name="Dichmann D.S."/>
            <person name="Dubchak I."/>
            <person name="Amaya E."/>
            <person name="Detter J.C."/>
            <person name="Fletcher R."/>
            <person name="Gerhard D.S."/>
            <person name="Goodstein D."/>
            <person name="Graves T."/>
            <person name="Grigoriev I.V."/>
            <person name="Grimwood J."/>
            <person name="Kawashima T."/>
            <person name="Lindquist E."/>
            <person name="Lucas S.M."/>
            <person name="Mead P.E."/>
            <person name="Mitros T."/>
            <person name="Ogino H."/>
            <person name="Ohta Y."/>
            <person name="Poliakov A.V."/>
            <person name="Pollet N."/>
            <person name="Robert J."/>
            <person name="Salamov A."/>
            <person name="Sater A.K."/>
            <person name="Schmutz J."/>
            <person name="Terry A."/>
            <person name="Vize P.D."/>
            <person name="Warren W.C."/>
            <person name="Wells D."/>
            <person name="Wills A."/>
            <person name="Wilson R.K."/>
            <person name="Zimmerman L.B."/>
            <person name="Zorn A.M."/>
            <person name="Grainger R."/>
            <person name="Grammer T."/>
            <person name="Khokha M.K."/>
            <person name="Richardson P.M."/>
            <person name="Rokhsar D.S."/>
        </authorList>
    </citation>
    <scope>NUCLEOTIDE SEQUENCE [LARGE SCALE GENOMIC DNA]</scope>
    <source>
        <strain evidence="2">Nigerian</strain>
    </source>
</reference>
<evidence type="ECO:0000313" key="3">
    <source>
        <dbReference type="Proteomes" id="UP000008143"/>
    </source>
</evidence>
<evidence type="ECO:0000313" key="4">
    <source>
        <dbReference type="RefSeq" id="XP_012817936.2"/>
    </source>
</evidence>
<dbReference type="AlphaFoldDB" id="A0A6I8RS73"/>
<dbReference type="PANTHER" id="PTHR21510">
    <property type="entry name" value="AKNA DOMAIN-CONTAINING PROTEIN"/>
    <property type="match status" value="1"/>
</dbReference>
<dbReference type="OMA" id="NAGERIC"/>
<protein>
    <submittedName>
        <fullName evidence="2">AKNA domain containing 1</fullName>
    </submittedName>
    <submittedName>
        <fullName evidence="4">Protein AKNAD1 isoform X1</fullName>
    </submittedName>
</protein>
<dbReference type="OrthoDB" id="9045614at2759"/>
<dbReference type="Bgee" id="ENSXETG00000034978">
    <property type="expression patterns" value="Expressed in testis and 1 other cell type or tissue"/>
</dbReference>
<dbReference type="GeneID" id="100492765"/>
<feature type="compositionally biased region" description="Polar residues" evidence="1">
    <location>
        <begin position="276"/>
        <end position="289"/>
    </location>
</feature>
<dbReference type="Proteomes" id="UP000008143">
    <property type="component" value="Chromosome 4"/>
</dbReference>
<reference evidence="4" key="3">
    <citation type="submission" date="2025-04" db="UniProtKB">
        <authorList>
            <consortium name="RefSeq"/>
        </authorList>
    </citation>
    <scope>IDENTIFICATION</scope>
    <source>
        <strain evidence="4">Nigerian</strain>
        <tissue evidence="4">Liver and blood</tissue>
    </source>
</reference>
<evidence type="ECO:0000313" key="5">
    <source>
        <dbReference type="Xenbase" id="XB-GENE-29076846"/>
    </source>
</evidence>
<dbReference type="Xenbase" id="XB-GENE-29076846">
    <property type="gene designation" value="aknad1"/>
</dbReference>
<organism evidence="2">
    <name type="scientific">Xenopus tropicalis</name>
    <name type="common">Western clawed frog</name>
    <name type="synonym">Silurana tropicalis</name>
    <dbReference type="NCBI Taxonomy" id="8364"/>
    <lineage>
        <taxon>Eukaryota</taxon>
        <taxon>Metazoa</taxon>
        <taxon>Chordata</taxon>
        <taxon>Craniata</taxon>
        <taxon>Vertebrata</taxon>
        <taxon>Euteleostomi</taxon>
        <taxon>Amphibia</taxon>
        <taxon>Batrachia</taxon>
        <taxon>Anura</taxon>
        <taxon>Pipoidea</taxon>
        <taxon>Pipidae</taxon>
        <taxon>Xenopodinae</taxon>
        <taxon>Xenopus</taxon>
        <taxon>Silurana</taxon>
    </lineage>
</organism>
<dbReference type="InterPro" id="IPR052655">
    <property type="entry name" value="AKNA_Centrosome-Trans_reg"/>
</dbReference>
<feature type="region of interest" description="Disordered" evidence="1">
    <location>
        <begin position="263"/>
        <end position="292"/>
    </location>
</feature>
<reference evidence="2" key="2">
    <citation type="submission" date="2020-05" db="UniProtKB">
        <authorList>
            <consortium name="Ensembl"/>
        </authorList>
    </citation>
    <scope>IDENTIFICATION</scope>
</reference>
<dbReference type="AGR" id="Xenbase:XB-GENE-29076846"/>
<feature type="region of interest" description="Disordered" evidence="1">
    <location>
        <begin position="604"/>
        <end position="633"/>
    </location>
</feature>
<dbReference type="CTD" id="254268"/>
<dbReference type="Ensembl" id="ENSXETT00000083188">
    <property type="protein sequence ID" value="ENSXETP00000083420"/>
    <property type="gene ID" value="ENSXETG00000034978"/>
</dbReference>
<dbReference type="PANTHER" id="PTHR21510:SF16">
    <property type="entry name" value="PROTEIN AKNAD1"/>
    <property type="match status" value="1"/>
</dbReference>
<dbReference type="RefSeq" id="XP_012817936.2">
    <property type="nucleotide sequence ID" value="XM_012962482.3"/>
</dbReference>
<evidence type="ECO:0000313" key="2">
    <source>
        <dbReference type="Ensembl" id="ENSXETP00000083420"/>
    </source>
</evidence>
<accession>A0A6I8RS73</accession>